<dbReference type="Pfam" id="PF13637">
    <property type="entry name" value="Ank_4"/>
    <property type="match status" value="1"/>
</dbReference>
<evidence type="ECO:0000256" key="1">
    <source>
        <dbReference type="ARBA" id="ARBA00012210"/>
    </source>
</evidence>
<feature type="repeat" description="ANK" evidence="4">
    <location>
        <begin position="85"/>
        <end position="113"/>
    </location>
</feature>
<comment type="caution">
    <text evidence="5">The sequence shown here is derived from an EMBL/GenBank/DDBJ whole genome shotgun (WGS) entry which is preliminary data.</text>
</comment>
<keyword evidence="6" id="KW-1185">Reference proteome</keyword>
<dbReference type="PROSITE" id="PS50088">
    <property type="entry name" value="ANK_REPEAT"/>
    <property type="match status" value="2"/>
</dbReference>
<dbReference type="PANTHER" id="PTHR24161">
    <property type="entry name" value="ANK_REP_REGION DOMAIN-CONTAINING PROTEIN-RELATED"/>
    <property type="match status" value="1"/>
</dbReference>
<dbReference type="GO" id="GO:0019706">
    <property type="term" value="F:protein-cysteine S-palmitoyltransferase activity"/>
    <property type="evidence" value="ECO:0007669"/>
    <property type="project" value="UniProtKB-EC"/>
</dbReference>
<dbReference type="OrthoDB" id="366390at2759"/>
<keyword evidence="2" id="KW-0677">Repeat</keyword>
<dbReference type="AlphaFoldDB" id="A0A9W9J653"/>
<gene>
    <name evidence="5" type="ORF">N7472_008950</name>
</gene>
<dbReference type="EMBL" id="JAPQKP010000005">
    <property type="protein sequence ID" value="KAJ5189936.1"/>
    <property type="molecule type" value="Genomic_DNA"/>
</dbReference>
<evidence type="ECO:0000256" key="3">
    <source>
        <dbReference type="ARBA" id="ARBA00023043"/>
    </source>
</evidence>
<evidence type="ECO:0000313" key="5">
    <source>
        <dbReference type="EMBL" id="KAJ5189936.1"/>
    </source>
</evidence>
<evidence type="ECO:0000256" key="2">
    <source>
        <dbReference type="ARBA" id="ARBA00022737"/>
    </source>
</evidence>
<dbReference type="InterPro" id="IPR002110">
    <property type="entry name" value="Ankyrin_rpt"/>
</dbReference>
<protein>
    <recommendedName>
        <fullName evidence="1">protein S-acyltransferase</fullName>
        <ecNumber evidence="1">2.3.1.225</ecNumber>
    </recommendedName>
</protein>
<dbReference type="Proteomes" id="UP001150879">
    <property type="component" value="Unassembled WGS sequence"/>
</dbReference>
<sequence>MSFHRPLTEAVIDGDEDFVRRWLPKTRNLHRTRALAFAVSQENRRMAETLLRGGAPPQFSPSDELPAAVAYDPYGEGNNEPWVQPLVFAVQRGNLELVKLLLEYGADINVKSERPYDVAKFYSPLYLAVEESDEAMVNLLLDRGADPEITNEFGEPPLTYAVYREHGAIIRSLLAHGANPYGAVDRGGRKLLSFWQMKQSTFLQLQEAEIEWSKQHPC</sequence>
<evidence type="ECO:0000313" key="6">
    <source>
        <dbReference type="Proteomes" id="UP001150879"/>
    </source>
</evidence>
<reference evidence="5" key="1">
    <citation type="submission" date="2022-11" db="EMBL/GenBank/DDBJ databases">
        <authorList>
            <person name="Petersen C."/>
        </authorList>
    </citation>
    <scope>NUCLEOTIDE SEQUENCE</scope>
    <source>
        <strain evidence="5">IBT 16849</strain>
    </source>
</reference>
<organism evidence="5 6">
    <name type="scientific">Penicillium cf. griseofulvum</name>
    <dbReference type="NCBI Taxonomy" id="2972120"/>
    <lineage>
        <taxon>Eukaryota</taxon>
        <taxon>Fungi</taxon>
        <taxon>Dikarya</taxon>
        <taxon>Ascomycota</taxon>
        <taxon>Pezizomycotina</taxon>
        <taxon>Eurotiomycetes</taxon>
        <taxon>Eurotiomycetidae</taxon>
        <taxon>Eurotiales</taxon>
        <taxon>Aspergillaceae</taxon>
        <taxon>Penicillium</taxon>
    </lineage>
</organism>
<dbReference type="SMART" id="SM00248">
    <property type="entry name" value="ANK"/>
    <property type="match status" value="4"/>
</dbReference>
<dbReference type="InterPro" id="IPR036770">
    <property type="entry name" value="Ankyrin_rpt-contain_sf"/>
</dbReference>
<keyword evidence="3 4" id="KW-0040">ANK repeat</keyword>
<dbReference type="Pfam" id="PF00023">
    <property type="entry name" value="Ank"/>
    <property type="match status" value="1"/>
</dbReference>
<dbReference type="PROSITE" id="PS50297">
    <property type="entry name" value="ANK_REP_REGION"/>
    <property type="match status" value="2"/>
</dbReference>
<dbReference type="PANTHER" id="PTHR24161:SF85">
    <property type="entry name" value="PALMITOYLTRANSFERASE HIP14"/>
    <property type="match status" value="1"/>
</dbReference>
<dbReference type="Gene3D" id="1.25.40.20">
    <property type="entry name" value="Ankyrin repeat-containing domain"/>
    <property type="match status" value="1"/>
</dbReference>
<dbReference type="EC" id="2.3.1.225" evidence="1"/>
<accession>A0A9W9J653</accession>
<proteinExistence type="predicted"/>
<evidence type="ECO:0000256" key="4">
    <source>
        <dbReference type="PROSITE-ProRule" id="PRU00023"/>
    </source>
</evidence>
<name>A0A9W9J653_9EURO</name>
<dbReference type="SUPFAM" id="SSF48403">
    <property type="entry name" value="Ankyrin repeat"/>
    <property type="match status" value="1"/>
</dbReference>
<feature type="repeat" description="ANK" evidence="4">
    <location>
        <begin position="120"/>
        <end position="152"/>
    </location>
</feature>
<reference evidence="5" key="2">
    <citation type="journal article" date="2023" name="IMA Fungus">
        <title>Comparative genomic study of the Penicillium genus elucidates a diverse pangenome and 15 lateral gene transfer events.</title>
        <authorList>
            <person name="Petersen C."/>
            <person name="Sorensen T."/>
            <person name="Nielsen M.R."/>
            <person name="Sondergaard T.E."/>
            <person name="Sorensen J.L."/>
            <person name="Fitzpatrick D.A."/>
            <person name="Frisvad J.C."/>
            <person name="Nielsen K.L."/>
        </authorList>
    </citation>
    <scope>NUCLEOTIDE SEQUENCE</scope>
    <source>
        <strain evidence="5">IBT 16849</strain>
    </source>
</reference>